<gene>
    <name evidence="9" type="ORF">LCGC14_0389980</name>
</gene>
<dbReference type="GO" id="GO:0046872">
    <property type="term" value="F:metal ion binding"/>
    <property type="evidence" value="ECO:0007669"/>
    <property type="project" value="UniProtKB-KW"/>
</dbReference>
<proteinExistence type="predicted"/>
<evidence type="ECO:0000256" key="2">
    <source>
        <dbReference type="ARBA" id="ARBA00022694"/>
    </source>
</evidence>
<sequence>MKLSDLLYAIEQIAETKGISTPYIVGGLARDRLLDRLEEINDVDITTGDAGIHSLSREMAARLGDQIVYNVMSDGHSTIKIGELKLDFSSNFRIPGIVEILEKGGVPNPTEMKKELYSRDFTCNTALMSLDLKTITDPTGLAINDINQKILKTCLDPDITLGYDNMRIIRIVYLSAKLDFDVDPEIIDWVRKRPELVANARDKYLIKKINKSLLYNKDRTIEMLDAMNLWPHIPPTKELIPYMDNRRM</sequence>
<reference evidence="9" key="1">
    <citation type="journal article" date="2015" name="Nature">
        <title>Complex archaea that bridge the gap between prokaryotes and eukaryotes.</title>
        <authorList>
            <person name="Spang A."/>
            <person name="Saw J.H."/>
            <person name="Jorgensen S.L."/>
            <person name="Zaremba-Niedzwiedzka K."/>
            <person name="Martijn J."/>
            <person name="Lind A.E."/>
            <person name="van Eijk R."/>
            <person name="Schleper C."/>
            <person name="Guy L."/>
            <person name="Ettema T.J."/>
        </authorList>
    </citation>
    <scope>NUCLEOTIDE SEQUENCE</scope>
</reference>
<dbReference type="GO" id="GO:0016779">
    <property type="term" value="F:nucleotidyltransferase activity"/>
    <property type="evidence" value="ECO:0007669"/>
    <property type="project" value="UniProtKB-KW"/>
</dbReference>
<name>A0A0F9VLW7_9ZZZZ</name>
<evidence type="ECO:0000256" key="1">
    <source>
        <dbReference type="ARBA" id="ARBA00022679"/>
    </source>
</evidence>
<evidence type="ECO:0000256" key="3">
    <source>
        <dbReference type="ARBA" id="ARBA00022695"/>
    </source>
</evidence>
<keyword evidence="1" id="KW-0808">Transferase</keyword>
<dbReference type="AlphaFoldDB" id="A0A0F9VLW7"/>
<keyword evidence="4" id="KW-0479">Metal-binding</keyword>
<dbReference type="InterPro" id="IPR050124">
    <property type="entry name" value="tRNA_CCA-adding_enzyme"/>
</dbReference>
<comment type="caution">
    <text evidence="9">The sequence shown here is derived from an EMBL/GenBank/DDBJ whole genome shotgun (WGS) entry which is preliminary data.</text>
</comment>
<dbReference type="EMBL" id="LAZR01000325">
    <property type="protein sequence ID" value="KKN74481.1"/>
    <property type="molecule type" value="Genomic_DNA"/>
</dbReference>
<dbReference type="SUPFAM" id="SSF81301">
    <property type="entry name" value="Nucleotidyltransferase"/>
    <property type="match status" value="1"/>
</dbReference>
<protein>
    <recommendedName>
        <fullName evidence="8">Poly A polymerase head domain-containing protein</fullName>
    </recommendedName>
</protein>
<dbReference type="Gene3D" id="1.10.3090.10">
    <property type="entry name" value="cca-adding enzyme, domain 2"/>
    <property type="match status" value="1"/>
</dbReference>
<feature type="domain" description="Poly A polymerase head" evidence="8">
    <location>
        <begin position="23"/>
        <end position="151"/>
    </location>
</feature>
<keyword evidence="3" id="KW-0548">Nucleotidyltransferase</keyword>
<dbReference type="GO" id="GO:0008033">
    <property type="term" value="P:tRNA processing"/>
    <property type="evidence" value="ECO:0007669"/>
    <property type="project" value="UniProtKB-KW"/>
</dbReference>
<evidence type="ECO:0000256" key="6">
    <source>
        <dbReference type="ARBA" id="ARBA00022842"/>
    </source>
</evidence>
<keyword evidence="5" id="KW-0547">Nucleotide-binding</keyword>
<dbReference type="Pfam" id="PF01743">
    <property type="entry name" value="PolyA_pol"/>
    <property type="match status" value="1"/>
</dbReference>
<evidence type="ECO:0000256" key="5">
    <source>
        <dbReference type="ARBA" id="ARBA00022741"/>
    </source>
</evidence>
<dbReference type="PANTHER" id="PTHR47545">
    <property type="entry name" value="MULTIFUNCTIONAL CCA PROTEIN"/>
    <property type="match status" value="1"/>
</dbReference>
<evidence type="ECO:0000259" key="8">
    <source>
        <dbReference type="Pfam" id="PF01743"/>
    </source>
</evidence>
<keyword evidence="2" id="KW-0819">tRNA processing</keyword>
<dbReference type="GO" id="GO:0000166">
    <property type="term" value="F:nucleotide binding"/>
    <property type="evidence" value="ECO:0007669"/>
    <property type="project" value="UniProtKB-KW"/>
</dbReference>
<dbReference type="Gene3D" id="3.30.460.10">
    <property type="entry name" value="Beta Polymerase, domain 2"/>
    <property type="match status" value="1"/>
</dbReference>
<evidence type="ECO:0000313" key="9">
    <source>
        <dbReference type="EMBL" id="KKN74481.1"/>
    </source>
</evidence>
<dbReference type="InterPro" id="IPR043519">
    <property type="entry name" value="NT_sf"/>
</dbReference>
<dbReference type="GO" id="GO:0003723">
    <property type="term" value="F:RNA binding"/>
    <property type="evidence" value="ECO:0007669"/>
    <property type="project" value="UniProtKB-KW"/>
</dbReference>
<evidence type="ECO:0000256" key="4">
    <source>
        <dbReference type="ARBA" id="ARBA00022723"/>
    </source>
</evidence>
<dbReference type="SUPFAM" id="SSF81891">
    <property type="entry name" value="Poly A polymerase C-terminal region-like"/>
    <property type="match status" value="1"/>
</dbReference>
<keyword evidence="6" id="KW-0460">Magnesium</keyword>
<dbReference type="InterPro" id="IPR002646">
    <property type="entry name" value="PolA_pol_head_dom"/>
</dbReference>
<organism evidence="9">
    <name type="scientific">marine sediment metagenome</name>
    <dbReference type="NCBI Taxonomy" id="412755"/>
    <lineage>
        <taxon>unclassified sequences</taxon>
        <taxon>metagenomes</taxon>
        <taxon>ecological metagenomes</taxon>
    </lineage>
</organism>
<accession>A0A0F9VLW7</accession>
<evidence type="ECO:0000256" key="7">
    <source>
        <dbReference type="ARBA" id="ARBA00022884"/>
    </source>
</evidence>
<keyword evidence="7" id="KW-0694">RNA-binding</keyword>